<feature type="coiled-coil region" evidence="1">
    <location>
        <begin position="8"/>
        <end position="66"/>
    </location>
</feature>
<proteinExistence type="predicted"/>
<dbReference type="RefSeq" id="WP_115248687.1">
    <property type="nucleotide sequence ID" value="NZ_JBMMFP010000024.1"/>
</dbReference>
<protein>
    <submittedName>
        <fullName evidence="2">Uncharacterized protein</fullName>
    </submittedName>
</protein>
<evidence type="ECO:0000313" key="3">
    <source>
        <dbReference type="Proteomes" id="UP000255098"/>
    </source>
</evidence>
<keyword evidence="3" id="KW-1185">Reference proteome</keyword>
<gene>
    <name evidence="2" type="ORF">NCTC11297_00245</name>
</gene>
<sequence length="226" mass="26285">MLNTITQNETFIQKKAEYEEALEALKKSNDEIAKKQEIINRNNAIIQALQAENIDLEKKLDGSLDVESANLDFAEFDKLSDQLNSNARKITLLEKLNKETENKIEIFKLEEYSKTASAARSKYTELNKYIYELTQELIQDENIIKTLNFLCSLYVECLDDREINTLNQLHMTVEQVFLEDLSKKVKPFIKNPEKSPLGIDKPKILYQTLGTGFFARRRLQELKEKQ</sequence>
<accession>A0A379APC4</accession>
<evidence type="ECO:0000313" key="2">
    <source>
        <dbReference type="EMBL" id="SUB23252.1"/>
    </source>
</evidence>
<name>A0A379APC4_AVIAV</name>
<dbReference type="GeneID" id="300132471"/>
<evidence type="ECO:0000256" key="1">
    <source>
        <dbReference type="SAM" id="Coils"/>
    </source>
</evidence>
<dbReference type="Proteomes" id="UP000255098">
    <property type="component" value="Unassembled WGS sequence"/>
</dbReference>
<dbReference type="EMBL" id="UGSP01000001">
    <property type="protein sequence ID" value="SUB23252.1"/>
    <property type="molecule type" value="Genomic_DNA"/>
</dbReference>
<dbReference type="AlphaFoldDB" id="A0A379APC4"/>
<organism evidence="2 3">
    <name type="scientific">Avibacterium avium</name>
    <name type="common">Pasteurella avium</name>
    <dbReference type="NCBI Taxonomy" id="751"/>
    <lineage>
        <taxon>Bacteria</taxon>
        <taxon>Pseudomonadati</taxon>
        <taxon>Pseudomonadota</taxon>
        <taxon>Gammaproteobacteria</taxon>
        <taxon>Pasteurellales</taxon>
        <taxon>Pasteurellaceae</taxon>
        <taxon>Avibacterium</taxon>
    </lineage>
</organism>
<reference evidence="2 3" key="1">
    <citation type="submission" date="2018-06" db="EMBL/GenBank/DDBJ databases">
        <authorList>
            <consortium name="Pathogen Informatics"/>
            <person name="Doyle S."/>
        </authorList>
    </citation>
    <scope>NUCLEOTIDE SEQUENCE [LARGE SCALE GENOMIC DNA]</scope>
    <source>
        <strain evidence="3">NCTC 11297</strain>
    </source>
</reference>
<keyword evidence="1" id="KW-0175">Coiled coil</keyword>